<comment type="catalytic activity">
    <reaction evidence="9 10">
        <text>citrate = D-threo-isocitrate</text>
        <dbReference type="Rhea" id="RHEA:10336"/>
        <dbReference type="ChEBI" id="CHEBI:15562"/>
        <dbReference type="ChEBI" id="CHEBI:16947"/>
        <dbReference type="EC" id="4.2.1.3"/>
    </reaction>
</comment>
<dbReference type="EMBL" id="BJYZ01000025">
    <property type="protein sequence ID" value="GEO41073.1"/>
    <property type="molecule type" value="Genomic_DNA"/>
</dbReference>
<comment type="function">
    <text evidence="10">Catalyzes the isomerization of citrate to isocitrate via cis-aconitate.</text>
</comment>
<dbReference type="InterPro" id="IPR006249">
    <property type="entry name" value="Aconitase/IRP2"/>
</dbReference>
<dbReference type="RefSeq" id="WP_044432006.1">
    <property type="nucleotide sequence ID" value="NZ_BJYZ01000025.1"/>
</dbReference>
<dbReference type="NCBIfam" id="NF006757">
    <property type="entry name" value="PRK09277.1"/>
    <property type="match status" value="1"/>
</dbReference>
<feature type="domain" description="Aconitase A/isopropylmalate dehydratase small subunit swivel" evidence="12">
    <location>
        <begin position="684"/>
        <end position="812"/>
    </location>
</feature>
<keyword evidence="7 10" id="KW-0411">Iron-sulfur</keyword>
<dbReference type="InterPro" id="IPR015928">
    <property type="entry name" value="Aconitase/3IPM_dehydase_swvl"/>
</dbReference>
<dbReference type="InterPro" id="IPR036008">
    <property type="entry name" value="Aconitase_4Fe-4S_dom"/>
</dbReference>
<dbReference type="Pfam" id="PF00330">
    <property type="entry name" value="Aconitase"/>
    <property type="match status" value="1"/>
</dbReference>
<dbReference type="EC" id="4.2.1.3" evidence="10"/>
<dbReference type="InterPro" id="IPR001030">
    <property type="entry name" value="Acoase/IPM_deHydtase_lsu_aba"/>
</dbReference>
<dbReference type="InterPro" id="IPR000573">
    <property type="entry name" value="AconitaseA/IPMdHydase_ssu_swvl"/>
</dbReference>
<keyword evidence="8 10" id="KW-0456">Lyase</keyword>
<accession>A0A512DX73</accession>
<dbReference type="NCBIfam" id="TIGR01341">
    <property type="entry name" value="aconitase_1"/>
    <property type="match status" value="1"/>
</dbReference>
<reference evidence="13 14" key="1">
    <citation type="submission" date="2019-07" db="EMBL/GenBank/DDBJ databases">
        <title>Whole genome shotgun sequence of Skermanella aerolata NBRC 106429.</title>
        <authorList>
            <person name="Hosoyama A."/>
            <person name="Uohara A."/>
            <person name="Ohji S."/>
            <person name="Ichikawa N."/>
        </authorList>
    </citation>
    <scope>NUCLEOTIDE SEQUENCE [LARGE SCALE GENOMIC DNA]</scope>
    <source>
        <strain evidence="13 14">NBRC 106429</strain>
    </source>
</reference>
<comment type="caution">
    <text evidence="13">The sequence shown here is derived from an EMBL/GenBank/DDBJ whole genome shotgun (WGS) entry which is preliminary data.</text>
</comment>
<dbReference type="GO" id="GO:0046872">
    <property type="term" value="F:metal ion binding"/>
    <property type="evidence" value="ECO:0007669"/>
    <property type="project" value="UniProtKB-KW"/>
</dbReference>
<dbReference type="GO" id="GO:0051539">
    <property type="term" value="F:4 iron, 4 sulfur cluster binding"/>
    <property type="evidence" value="ECO:0007669"/>
    <property type="project" value="UniProtKB-KW"/>
</dbReference>
<keyword evidence="6 10" id="KW-0408">Iron</keyword>
<evidence type="ECO:0000256" key="2">
    <source>
        <dbReference type="ARBA" id="ARBA00001966"/>
    </source>
</evidence>
<organism evidence="13 14">
    <name type="scientific">Skermanella aerolata</name>
    <dbReference type="NCBI Taxonomy" id="393310"/>
    <lineage>
        <taxon>Bacteria</taxon>
        <taxon>Pseudomonadati</taxon>
        <taxon>Pseudomonadota</taxon>
        <taxon>Alphaproteobacteria</taxon>
        <taxon>Rhodospirillales</taxon>
        <taxon>Azospirillaceae</taxon>
        <taxon>Skermanella</taxon>
    </lineage>
</organism>
<dbReference type="PANTHER" id="PTHR11670">
    <property type="entry name" value="ACONITASE/IRON-RESPONSIVE ELEMENT FAMILY MEMBER"/>
    <property type="match status" value="1"/>
</dbReference>
<comment type="pathway">
    <text evidence="3">Organic acid metabolism; propanoate degradation.</text>
</comment>
<name>A0A512DX73_9PROT</name>
<evidence type="ECO:0000313" key="14">
    <source>
        <dbReference type="Proteomes" id="UP000321523"/>
    </source>
</evidence>
<comment type="cofactor">
    <cofactor evidence="2">
        <name>[4Fe-4S] cluster</name>
        <dbReference type="ChEBI" id="CHEBI:49883"/>
    </cofactor>
</comment>
<dbReference type="NCBIfam" id="NF009520">
    <property type="entry name" value="PRK12881.1"/>
    <property type="match status" value="1"/>
</dbReference>
<keyword evidence="5" id="KW-0479">Metal-binding</keyword>
<evidence type="ECO:0000256" key="4">
    <source>
        <dbReference type="ARBA" id="ARBA00007185"/>
    </source>
</evidence>
<evidence type="ECO:0000256" key="6">
    <source>
        <dbReference type="ARBA" id="ARBA00023004"/>
    </source>
</evidence>
<dbReference type="PRINTS" id="PR00415">
    <property type="entry name" value="ACONITASE"/>
</dbReference>
<sequence>MSHSLELENMGEYKQLEVADRSYLHVPVQGFDGLARLPFSLRVLLENLLRQVADGRSSPGELQALAERRIGAGLTFYPARVFLQDLLGVPVLVDLAALRDAVASAGGDPRSVNPKVPADLVIDHSLRVDVSATPEARQTNLALEYERNAERFSFLRWCQRSFDQLRVVPPGKGIMHQINLEHLAKVVWIDETPAGIVAYPDTLVGTDSHSTMINGLSVLGWGVGGIEAEAVMLGKPVSLPVPEVVGVEVSGNLPEGTTPTDLVLTITEKLRALGVVGKFVEFFGPGLDALQVATRGTIANMAPEYGATCVFFPLDWRARDYLRLTGRPEEQVQLVEAYARAQGLWRDEATTAPEFDQIVTLDLASIRPSIAGPWNPEDRIDLGKAATAFCEHHEKLSGRPVSDRKMPVDGASFELTDGAIVIAAITSCTNTSNPFNMIAAGLLARNAVAKGLTVKPWVKTSLAPGSQVVAAVLERTGLQTSLDALGFHVVGFGCTTCNGMSGPIPKPMAEAIEAGKLVAAAVLSGNRNFEGRIHPNVRAAYLASPALVIAHALAGAMTADISTGPLGMGDDGLPVTLKDIWPDTEEIVAIIDSAYGPDLFRSKYADLFDGDETWEKLGGEAGDRFAWDPASTYVRCPPYFDLLSREIPAVGPVARMRPLAVLGDSITTDHLSPSGAIVAGSPAARFLTDRGVKPADFNSYGTRRGNHEVAVRATFANIRLRNKIVPGVEGAMTRLLPDGTDLPIFDAALEYGRRGVPLVIVAGRNYGCGSSRDWAAKGVALLGVRAVIAESFERIHRTNLIGMGILPLVFPSETTADGLAIDGTETFDLPDLATELGVRASITCVINRADGNRTTIPLTLRIETEDELAWWRHGGILPFVWRDQVAEISKEAP</sequence>
<proteinExistence type="inferred from homology"/>
<evidence type="ECO:0000256" key="7">
    <source>
        <dbReference type="ARBA" id="ARBA00023014"/>
    </source>
</evidence>
<keyword evidence="14" id="KW-1185">Reference proteome</keyword>
<dbReference type="Pfam" id="PF00694">
    <property type="entry name" value="Aconitase_C"/>
    <property type="match status" value="1"/>
</dbReference>
<comment type="catalytic activity">
    <reaction evidence="1">
        <text>(2S,3R)-3-hydroxybutane-1,2,3-tricarboxylate = 2-methyl-cis-aconitate + H2O</text>
        <dbReference type="Rhea" id="RHEA:17941"/>
        <dbReference type="ChEBI" id="CHEBI:15377"/>
        <dbReference type="ChEBI" id="CHEBI:57429"/>
        <dbReference type="ChEBI" id="CHEBI:57872"/>
        <dbReference type="EC" id="4.2.1.99"/>
    </reaction>
</comment>
<evidence type="ECO:0000256" key="1">
    <source>
        <dbReference type="ARBA" id="ARBA00000118"/>
    </source>
</evidence>
<evidence type="ECO:0000259" key="11">
    <source>
        <dbReference type="Pfam" id="PF00330"/>
    </source>
</evidence>
<dbReference type="SUPFAM" id="SSF53732">
    <property type="entry name" value="Aconitase iron-sulfur domain"/>
    <property type="match status" value="1"/>
</dbReference>
<evidence type="ECO:0000256" key="10">
    <source>
        <dbReference type="RuleBase" id="RU361275"/>
    </source>
</evidence>
<dbReference type="Gene3D" id="3.20.19.10">
    <property type="entry name" value="Aconitase, domain 4"/>
    <property type="match status" value="1"/>
</dbReference>
<dbReference type="GO" id="GO:0003994">
    <property type="term" value="F:aconitate hydratase activity"/>
    <property type="evidence" value="ECO:0007669"/>
    <property type="project" value="UniProtKB-EC"/>
</dbReference>
<dbReference type="GO" id="GO:0047456">
    <property type="term" value="F:2-methylisocitrate dehydratase activity"/>
    <property type="evidence" value="ECO:0007669"/>
    <property type="project" value="UniProtKB-EC"/>
</dbReference>
<evidence type="ECO:0000313" key="13">
    <source>
        <dbReference type="EMBL" id="GEO41073.1"/>
    </source>
</evidence>
<dbReference type="InterPro" id="IPR044137">
    <property type="entry name" value="AcnA_IRP_Swivel"/>
</dbReference>
<dbReference type="SUPFAM" id="SSF52016">
    <property type="entry name" value="LeuD/IlvD-like"/>
    <property type="match status" value="1"/>
</dbReference>
<feature type="domain" description="Aconitase/3-isopropylmalate dehydratase large subunit alpha/beta/alpha" evidence="11">
    <location>
        <begin position="73"/>
        <end position="555"/>
    </location>
</feature>
<dbReference type="Gene3D" id="6.10.190.10">
    <property type="match status" value="1"/>
</dbReference>
<comment type="similarity">
    <text evidence="4 10">Belongs to the aconitase/IPM isomerase family.</text>
</comment>
<evidence type="ECO:0000256" key="9">
    <source>
        <dbReference type="ARBA" id="ARBA00023501"/>
    </source>
</evidence>
<keyword evidence="10" id="KW-0004">4Fe-4S</keyword>
<evidence type="ECO:0000256" key="5">
    <source>
        <dbReference type="ARBA" id="ARBA00022723"/>
    </source>
</evidence>
<evidence type="ECO:0000256" key="8">
    <source>
        <dbReference type="ARBA" id="ARBA00023239"/>
    </source>
</evidence>
<evidence type="ECO:0000259" key="12">
    <source>
        <dbReference type="Pfam" id="PF00694"/>
    </source>
</evidence>
<dbReference type="InterPro" id="IPR015931">
    <property type="entry name" value="Acnase/IPM_dHydase_lsu_aba_1/3"/>
</dbReference>
<dbReference type="CDD" id="cd01580">
    <property type="entry name" value="AcnA_IRP_Swivel"/>
    <property type="match status" value="1"/>
</dbReference>
<protein>
    <recommendedName>
        <fullName evidence="10">Aconitate hydratase</fullName>
        <shortName evidence="10">Aconitase</shortName>
        <ecNumber evidence="10">4.2.1.3</ecNumber>
    </recommendedName>
</protein>
<evidence type="ECO:0000256" key="3">
    <source>
        <dbReference type="ARBA" id="ARBA00005026"/>
    </source>
</evidence>
<dbReference type="AlphaFoldDB" id="A0A512DX73"/>
<dbReference type="Gene3D" id="3.30.499.10">
    <property type="entry name" value="Aconitase, domain 3"/>
    <property type="match status" value="2"/>
</dbReference>
<gene>
    <name evidence="13" type="ORF">SAE02_52210</name>
</gene>
<dbReference type="Proteomes" id="UP000321523">
    <property type="component" value="Unassembled WGS sequence"/>
</dbReference>
<dbReference type="FunFam" id="3.20.19.10:FF:000001">
    <property type="entry name" value="Aconitate hydratase"/>
    <property type="match status" value="1"/>
</dbReference>